<feature type="compositionally biased region" description="Acidic residues" evidence="1">
    <location>
        <begin position="64"/>
        <end position="74"/>
    </location>
</feature>
<dbReference type="GeneID" id="87956333"/>
<feature type="region of interest" description="Disordered" evidence="1">
    <location>
        <begin position="857"/>
        <end position="986"/>
    </location>
</feature>
<feature type="region of interest" description="Disordered" evidence="1">
    <location>
        <begin position="761"/>
        <end position="781"/>
    </location>
</feature>
<gene>
    <name evidence="2" type="ORF">IL334_004202</name>
</gene>
<feature type="compositionally biased region" description="Basic and acidic residues" evidence="1">
    <location>
        <begin position="467"/>
        <end position="487"/>
    </location>
</feature>
<feature type="compositionally biased region" description="Polar residues" evidence="1">
    <location>
        <begin position="761"/>
        <end position="779"/>
    </location>
</feature>
<feature type="compositionally biased region" description="Low complexity" evidence="1">
    <location>
        <begin position="206"/>
        <end position="219"/>
    </location>
</feature>
<name>A0ABZ1D2P9_9TREE</name>
<accession>A0ABZ1D2P9</accession>
<protein>
    <submittedName>
        <fullName evidence="2">Uncharacterized protein</fullName>
    </submittedName>
</protein>
<dbReference type="EMBL" id="CP141885">
    <property type="protein sequence ID" value="WRT67236.1"/>
    <property type="molecule type" value="Genomic_DNA"/>
</dbReference>
<feature type="compositionally biased region" description="Polar residues" evidence="1">
    <location>
        <begin position="148"/>
        <end position="164"/>
    </location>
</feature>
<feature type="region of interest" description="Disordered" evidence="1">
    <location>
        <begin position="396"/>
        <end position="685"/>
    </location>
</feature>
<feature type="compositionally biased region" description="Acidic residues" evidence="1">
    <location>
        <begin position="541"/>
        <end position="557"/>
    </location>
</feature>
<evidence type="ECO:0000313" key="2">
    <source>
        <dbReference type="EMBL" id="WRT67236.1"/>
    </source>
</evidence>
<feature type="compositionally biased region" description="Basic and acidic residues" evidence="1">
    <location>
        <begin position="603"/>
        <end position="614"/>
    </location>
</feature>
<feature type="region of interest" description="Disordered" evidence="1">
    <location>
        <begin position="1"/>
        <end position="245"/>
    </location>
</feature>
<keyword evidence="3" id="KW-1185">Reference proteome</keyword>
<feature type="compositionally biased region" description="Basic and acidic residues" evidence="1">
    <location>
        <begin position="396"/>
        <end position="417"/>
    </location>
</feature>
<feature type="compositionally biased region" description="Acidic residues" evidence="1">
    <location>
        <begin position="431"/>
        <end position="451"/>
    </location>
</feature>
<feature type="compositionally biased region" description="Acidic residues" evidence="1">
    <location>
        <begin position="30"/>
        <end position="56"/>
    </location>
</feature>
<feature type="region of interest" description="Disordered" evidence="1">
    <location>
        <begin position="715"/>
        <end position="736"/>
    </location>
</feature>
<feature type="compositionally biased region" description="Basic and acidic residues" evidence="1">
    <location>
        <begin position="1"/>
        <end position="11"/>
    </location>
</feature>
<feature type="compositionally biased region" description="Basic and acidic residues" evidence="1">
    <location>
        <begin position="975"/>
        <end position="986"/>
    </location>
</feature>
<feature type="compositionally biased region" description="Polar residues" evidence="1">
    <location>
        <begin position="190"/>
        <end position="199"/>
    </location>
</feature>
<reference evidence="2 3" key="1">
    <citation type="submission" date="2024-01" db="EMBL/GenBank/DDBJ databases">
        <title>Comparative genomics of Cryptococcus and Kwoniella reveals pathogenesis evolution and contrasting modes of karyotype evolution via chromosome fusion or intercentromeric recombination.</title>
        <authorList>
            <person name="Coelho M.A."/>
            <person name="David-Palma M."/>
            <person name="Shea T."/>
            <person name="Bowers K."/>
            <person name="McGinley-Smith S."/>
            <person name="Mohammad A.W."/>
            <person name="Gnirke A."/>
            <person name="Yurkov A.M."/>
            <person name="Nowrousian M."/>
            <person name="Sun S."/>
            <person name="Cuomo C.A."/>
            <person name="Heitman J."/>
        </authorList>
    </citation>
    <scope>NUCLEOTIDE SEQUENCE [LARGE SCALE GENOMIC DNA]</scope>
    <source>
        <strain evidence="2">CBS 11374</strain>
    </source>
</reference>
<evidence type="ECO:0000256" key="1">
    <source>
        <dbReference type="SAM" id="MobiDB-lite"/>
    </source>
</evidence>
<feature type="compositionally biased region" description="Acidic residues" evidence="1">
    <location>
        <begin position="565"/>
        <end position="590"/>
    </location>
</feature>
<feature type="compositionally biased region" description="Acidic residues" evidence="1">
    <location>
        <begin position="910"/>
        <end position="922"/>
    </location>
</feature>
<feature type="compositionally biased region" description="Polar residues" evidence="1">
    <location>
        <begin position="220"/>
        <end position="229"/>
    </location>
</feature>
<dbReference type="Proteomes" id="UP001329825">
    <property type="component" value="Chromosome 5"/>
</dbReference>
<dbReference type="RefSeq" id="XP_062791976.1">
    <property type="nucleotide sequence ID" value="XM_062935925.1"/>
</dbReference>
<feature type="compositionally biased region" description="Basic and acidic residues" evidence="1">
    <location>
        <begin position="231"/>
        <end position="242"/>
    </location>
</feature>
<feature type="compositionally biased region" description="Basic and acidic residues" evidence="1">
    <location>
        <begin position="639"/>
        <end position="661"/>
    </location>
</feature>
<feature type="compositionally biased region" description="Polar residues" evidence="1">
    <location>
        <begin position="88"/>
        <end position="98"/>
    </location>
</feature>
<sequence>MEVDGDRITDDEKMDEDYPVGEGDGVVIDSDGDEVMDGDELQDDEEYEVAMEEEGLESTNDPVNVEDEQPEPVEIEPAPIIEAPPVPFTSTSTDSSPIVSPFPETASATSRTVLPRPLESPPAPETEMQPAIPESSTINEKTEEGNDASITNTPPFNATSSVSQPEKESKSVSSEHTPELVATTEEALNVIQSTPQAESRTNEEMPVQSIPSVPVPQSSTLQVGESSTRGKSREPTPGKVGEEEYYDDSEIVEEEDEEEYTIDANSLPPIIIHLPGDQARYLFSPYDSDPDTLSVWLSARQAELAEASLSDVWSAIRAECVKEGLAKNGALVISEKQMDLNMNEDDINLQSITFLELILLHHGCGLPEPVQLYLSWEESRFITRFNAIQVELEAAKERSESVEIQEKENEVPQDENKVLQSPRAGEPAIDDKDEDEYVEEYDEDEYIDEEEARSKAGEYSADEGEVDERMVEQNGDRKRRREDRDVKAQYAASDDDEMNTRDLQRAHPNWAAVIEKPTDALHYEGPSGKRHFKFTSREQQKDDDDYNHELPKEEEEEKGVNEHNGEDDEDDAEQEGYEEEEREAEGENEQGGDWNDGTDTVDADSHQPSEDTKSTDAMTGADTPYPIKLSREQIGTLKAAERQVNDSKVDTLDQLRHEGLGETRAAQPTDASALPTPYISEPPSHLDVVRGSEVYGDESELNDTVPLDEIALKERDGSLDPPAGEHLGDDIPPSTLEAEYEEDAELLEDEAPEDEIALKVENSSSGISPENPTGLSTPAVTDADVSLTPSEIDGAKAIAENVFEKHQFDAIREEDEPFSEFERRVNEDYSVDELPGPVEGGAAVGIVPGNERVYEDEGYAEGKPYDSSAFKDTNYEYGKDDIPDTVPATPLETEYPEPEQPLEFSAVDTEGGDDEYNSSEEEGTLKADPSYLEESEVNPTTDYPTSNDVTVSGTTSTGSLSAKRHQESDDSFVDTESKRSKTEISE</sequence>
<feature type="compositionally biased region" description="Low complexity" evidence="1">
    <location>
        <begin position="945"/>
        <end position="961"/>
    </location>
</feature>
<feature type="compositionally biased region" description="Basic and acidic residues" evidence="1">
    <location>
        <begin position="873"/>
        <end position="882"/>
    </location>
</feature>
<proteinExistence type="predicted"/>
<organism evidence="2 3">
    <name type="scientific">Kwoniella shivajii</name>
    <dbReference type="NCBI Taxonomy" id="564305"/>
    <lineage>
        <taxon>Eukaryota</taxon>
        <taxon>Fungi</taxon>
        <taxon>Dikarya</taxon>
        <taxon>Basidiomycota</taxon>
        <taxon>Agaricomycotina</taxon>
        <taxon>Tremellomycetes</taxon>
        <taxon>Tremellales</taxon>
        <taxon>Cryptococcaceae</taxon>
        <taxon>Kwoniella</taxon>
    </lineage>
</organism>
<evidence type="ECO:0000313" key="3">
    <source>
        <dbReference type="Proteomes" id="UP001329825"/>
    </source>
</evidence>